<gene>
    <name evidence="1" type="ORF">CTA1_748</name>
</gene>
<protein>
    <submittedName>
        <fullName evidence="1">Uncharacterized protein</fullName>
    </submittedName>
</protein>
<organism evidence="1 2">
    <name type="scientific">Colletotrichum tanaceti</name>
    <dbReference type="NCBI Taxonomy" id="1306861"/>
    <lineage>
        <taxon>Eukaryota</taxon>
        <taxon>Fungi</taxon>
        <taxon>Dikarya</taxon>
        <taxon>Ascomycota</taxon>
        <taxon>Pezizomycotina</taxon>
        <taxon>Sordariomycetes</taxon>
        <taxon>Hypocreomycetidae</taxon>
        <taxon>Glomerellales</taxon>
        <taxon>Glomerellaceae</taxon>
        <taxon>Colletotrichum</taxon>
        <taxon>Colletotrichum destructivum species complex</taxon>
    </lineage>
</organism>
<dbReference type="Proteomes" id="UP000310108">
    <property type="component" value="Unassembled WGS sequence"/>
</dbReference>
<reference evidence="1 2" key="1">
    <citation type="journal article" date="2019" name="PLoS ONE">
        <title>Comparative genome analysis indicates high evolutionary potential of pathogenicity genes in Colletotrichum tanaceti.</title>
        <authorList>
            <person name="Lelwala R.V."/>
            <person name="Korhonen P.K."/>
            <person name="Young N.D."/>
            <person name="Scott J.B."/>
            <person name="Ades P.A."/>
            <person name="Gasser R.B."/>
            <person name="Taylor P.W.J."/>
        </authorList>
    </citation>
    <scope>NUCLEOTIDE SEQUENCE [LARGE SCALE GENOMIC DNA]</scope>
    <source>
        <strain evidence="1">BRIP57314</strain>
    </source>
</reference>
<accession>A0A4U6XQU7</accession>
<proteinExistence type="predicted"/>
<name>A0A4U6XQU7_9PEZI</name>
<dbReference type="AlphaFoldDB" id="A0A4U6XQU7"/>
<dbReference type="EMBL" id="PJEX01000031">
    <property type="protein sequence ID" value="TKW58049.1"/>
    <property type="molecule type" value="Genomic_DNA"/>
</dbReference>
<keyword evidence="2" id="KW-1185">Reference proteome</keyword>
<dbReference type="STRING" id="1306861.A0A4U6XQU7"/>
<evidence type="ECO:0000313" key="1">
    <source>
        <dbReference type="EMBL" id="TKW58049.1"/>
    </source>
</evidence>
<comment type="caution">
    <text evidence="1">The sequence shown here is derived from an EMBL/GenBank/DDBJ whole genome shotgun (WGS) entry which is preliminary data.</text>
</comment>
<sequence>MVVRWTPPPTFPLALPGMNMAVVLSPESAVGPNVRDVNGDLVNEKSESIGAQQRYLCATVLPGFMADSYELSMWRHVVVDIDQIEAEVLLEYDAATRYYYMTV</sequence>
<evidence type="ECO:0000313" key="2">
    <source>
        <dbReference type="Proteomes" id="UP000310108"/>
    </source>
</evidence>